<evidence type="ECO:0000313" key="8">
    <source>
        <dbReference type="EMBL" id="RKN13321.1"/>
    </source>
</evidence>
<gene>
    <name evidence="8" type="ORF">D7318_31335</name>
    <name evidence="7" type="ORF">D7319_31465</name>
</gene>
<dbReference type="InterPro" id="IPR028202">
    <property type="entry name" value="Reductase_C"/>
</dbReference>
<reference evidence="9 10" key="1">
    <citation type="submission" date="2018-09" db="EMBL/GenBank/DDBJ databases">
        <title>Streptomyces sp. nov. DS1-2, an endophytic actinomycete isolated from roots of Dendrobium scabrilingue.</title>
        <authorList>
            <person name="Kuncharoen N."/>
            <person name="Kudo T."/>
            <person name="Ohkuma M."/>
            <person name="Yuki M."/>
            <person name="Tanasupawat S."/>
        </authorList>
    </citation>
    <scope>NUCLEOTIDE SEQUENCE [LARGE SCALE GENOMIC DNA]</scope>
    <source>
        <strain evidence="7 10">AZ1-7</strain>
        <strain evidence="8 9">DS1-2</strain>
    </source>
</reference>
<dbReference type="PANTHER" id="PTHR43557:SF2">
    <property type="entry name" value="RIESKE DOMAIN-CONTAINING PROTEIN-RELATED"/>
    <property type="match status" value="1"/>
</dbReference>
<keyword evidence="4" id="KW-0560">Oxidoreductase</keyword>
<proteinExistence type="predicted"/>
<dbReference type="GO" id="GO:0005737">
    <property type="term" value="C:cytoplasm"/>
    <property type="evidence" value="ECO:0007669"/>
    <property type="project" value="TreeGrafter"/>
</dbReference>
<evidence type="ECO:0000256" key="3">
    <source>
        <dbReference type="ARBA" id="ARBA00022827"/>
    </source>
</evidence>
<dbReference type="InterPro" id="IPR050446">
    <property type="entry name" value="FAD-oxidoreductase/Apoptosis"/>
</dbReference>
<dbReference type="EMBL" id="RBDX01000049">
    <property type="protein sequence ID" value="RKN03459.1"/>
    <property type="molecule type" value="Genomic_DNA"/>
</dbReference>
<keyword evidence="3" id="KW-0274">FAD</keyword>
<comment type="cofactor">
    <cofactor evidence="1">
        <name>FAD</name>
        <dbReference type="ChEBI" id="CHEBI:57692"/>
    </cofactor>
</comment>
<feature type="domain" description="FAD/NAD(P)-binding" evidence="5">
    <location>
        <begin position="5"/>
        <end position="301"/>
    </location>
</feature>
<accession>A0A3A9VRR5</accession>
<evidence type="ECO:0000256" key="1">
    <source>
        <dbReference type="ARBA" id="ARBA00001974"/>
    </source>
</evidence>
<evidence type="ECO:0000256" key="2">
    <source>
        <dbReference type="ARBA" id="ARBA00022630"/>
    </source>
</evidence>
<name>A0A3A9VRR5_9ACTN</name>
<feature type="domain" description="Reductase C-terminal" evidence="6">
    <location>
        <begin position="322"/>
        <end position="395"/>
    </location>
</feature>
<evidence type="ECO:0000313" key="9">
    <source>
        <dbReference type="Proteomes" id="UP000268652"/>
    </source>
</evidence>
<sequence length="408" mass="42835">MTRRRVAVIGAALGGLRTVQALRAAGHDGEIVLVGAEPDLPYDRPPLSKAVLSGERPADDLGLATAEELASLDTTLLLGRHAERLDVAAGDVVLDSGDRVPFDDLVVATGTRARPSPWGLPPGAHLLRTRADAVALRSDLVRGGRLVVVGAGVVGCEVAATARTLGLEVTLVDPLEAPMVRVVGPGAGAMLAEMHRSHGVRTRFGARVEQLEGTRGALRVRLADGEVLDADTVVVGIGAEPNDGWLAGSGLEVRDGLVCDEFGRASGVTGVYAVGDVARWWHPRHQAHVRLEHWTNAGEQAAVVGHNIVHPDEPRSLAPVEYVWSDQFDRTVQVAGRPEGWPAEVVGDDEAVATGRFTALFGPPDGPLTGMVAVGSPRSTIAGRRAIATGTPLREVADAIRVRTVANR</sequence>
<evidence type="ECO:0000256" key="4">
    <source>
        <dbReference type="ARBA" id="ARBA00023002"/>
    </source>
</evidence>
<dbReference type="PRINTS" id="PR00411">
    <property type="entry name" value="PNDRDTASEI"/>
</dbReference>
<evidence type="ECO:0000313" key="10">
    <source>
        <dbReference type="Proteomes" id="UP000275024"/>
    </source>
</evidence>
<dbReference type="OrthoDB" id="1145at2"/>
<dbReference type="Pfam" id="PF14759">
    <property type="entry name" value="Reductase_C"/>
    <property type="match status" value="1"/>
</dbReference>
<dbReference type="GO" id="GO:0016651">
    <property type="term" value="F:oxidoreductase activity, acting on NAD(P)H"/>
    <property type="evidence" value="ECO:0007669"/>
    <property type="project" value="TreeGrafter"/>
</dbReference>
<organism evidence="7 10">
    <name type="scientific">Streptomyces radicis</name>
    <dbReference type="NCBI Taxonomy" id="1750517"/>
    <lineage>
        <taxon>Bacteria</taxon>
        <taxon>Bacillati</taxon>
        <taxon>Actinomycetota</taxon>
        <taxon>Actinomycetes</taxon>
        <taxon>Kitasatosporales</taxon>
        <taxon>Streptomycetaceae</taxon>
        <taxon>Streptomyces</taxon>
    </lineage>
</organism>
<dbReference type="EMBL" id="RBDY01000048">
    <property type="protein sequence ID" value="RKN13321.1"/>
    <property type="molecule type" value="Genomic_DNA"/>
</dbReference>
<comment type="caution">
    <text evidence="7">The sequence shown here is derived from an EMBL/GenBank/DDBJ whole genome shotgun (WGS) entry which is preliminary data.</text>
</comment>
<evidence type="ECO:0000313" key="7">
    <source>
        <dbReference type="EMBL" id="RKN03459.1"/>
    </source>
</evidence>
<dbReference type="Pfam" id="PF07992">
    <property type="entry name" value="Pyr_redox_2"/>
    <property type="match status" value="1"/>
</dbReference>
<evidence type="ECO:0000259" key="5">
    <source>
        <dbReference type="Pfam" id="PF07992"/>
    </source>
</evidence>
<dbReference type="InterPro" id="IPR023753">
    <property type="entry name" value="FAD/NAD-binding_dom"/>
</dbReference>
<dbReference type="Gene3D" id="3.30.390.30">
    <property type="match status" value="1"/>
</dbReference>
<dbReference type="AlphaFoldDB" id="A0A3A9VRR5"/>
<keyword evidence="9" id="KW-1185">Reference proteome</keyword>
<dbReference type="InterPro" id="IPR016156">
    <property type="entry name" value="FAD/NAD-linked_Rdtase_dimer_sf"/>
</dbReference>
<dbReference type="SUPFAM" id="SSF51905">
    <property type="entry name" value="FAD/NAD(P)-binding domain"/>
    <property type="match status" value="1"/>
</dbReference>
<dbReference type="PANTHER" id="PTHR43557">
    <property type="entry name" value="APOPTOSIS-INDUCING FACTOR 1"/>
    <property type="match status" value="1"/>
</dbReference>
<dbReference type="InterPro" id="IPR036188">
    <property type="entry name" value="FAD/NAD-bd_sf"/>
</dbReference>
<dbReference type="PRINTS" id="PR00368">
    <property type="entry name" value="FADPNR"/>
</dbReference>
<dbReference type="SUPFAM" id="SSF55424">
    <property type="entry name" value="FAD/NAD-linked reductases, dimerisation (C-terminal) domain"/>
    <property type="match status" value="1"/>
</dbReference>
<evidence type="ECO:0000259" key="6">
    <source>
        <dbReference type="Pfam" id="PF14759"/>
    </source>
</evidence>
<keyword evidence="2" id="KW-0285">Flavoprotein</keyword>
<dbReference type="Proteomes" id="UP000275024">
    <property type="component" value="Unassembled WGS sequence"/>
</dbReference>
<protein>
    <submittedName>
        <fullName evidence="7">FAD-dependent oxidoreductase</fullName>
    </submittedName>
</protein>
<dbReference type="Proteomes" id="UP000268652">
    <property type="component" value="Unassembled WGS sequence"/>
</dbReference>
<dbReference type="Gene3D" id="3.50.50.60">
    <property type="entry name" value="FAD/NAD(P)-binding domain"/>
    <property type="match status" value="2"/>
</dbReference>